<evidence type="ECO:0000313" key="8">
    <source>
        <dbReference type="Proteomes" id="UP000669133"/>
    </source>
</evidence>
<dbReference type="EMBL" id="JAEOAQ010000002">
    <property type="protein sequence ID" value="KAG5420895.1"/>
    <property type="molecule type" value="Genomic_DNA"/>
</dbReference>
<dbReference type="PANTHER" id="PTHR11206">
    <property type="entry name" value="MULTIDRUG RESISTANCE PROTEIN"/>
    <property type="match status" value="1"/>
</dbReference>
<dbReference type="NCBIfam" id="TIGR00797">
    <property type="entry name" value="matE"/>
    <property type="match status" value="1"/>
</dbReference>
<comment type="similarity">
    <text evidence="2">Belongs to the multi antimicrobial extrusion (MATE) (TC 2.A.66.1) family.</text>
</comment>
<feature type="transmembrane region" description="Helical" evidence="6">
    <location>
        <begin position="69"/>
        <end position="87"/>
    </location>
</feature>
<evidence type="ECO:0000256" key="6">
    <source>
        <dbReference type="SAM" id="Phobius"/>
    </source>
</evidence>
<feature type="transmembrane region" description="Helical" evidence="6">
    <location>
        <begin position="211"/>
        <end position="237"/>
    </location>
</feature>
<organism evidence="7 8">
    <name type="scientific">Candida metapsilosis</name>
    <dbReference type="NCBI Taxonomy" id="273372"/>
    <lineage>
        <taxon>Eukaryota</taxon>
        <taxon>Fungi</taxon>
        <taxon>Dikarya</taxon>
        <taxon>Ascomycota</taxon>
        <taxon>Saccharomycotina</taxon>
        <taxon>Pichiomycetes</taxon>
        <taxon>Debaryomycetaceae</taxon>
        <taxon>Candida/Lodderomyces clade</taxon>
        <taxon>Candida</taxon>
    </lineage>
</organism>
<name>A0A8H7ZFK4_9ASCO</name>
<gene>
    <name evidence="7" type="ORF">I9W82_002776</name>
</gene>
<proteinExistence type="inferred from homology"/>
<dbReference type="RefSeq" id="XP_067550011.1">
    <property type="nucleotide sequence ID" value="XM_067691668.1"/>
</dbReference>
<accession>A0A8H7ZFK4</accession>
<dbReference type="GO" id="GO:0015297">
    <property type="term" value="F:antiporter activity"/>
    <property type="evidence" value="ECO:0007669"/>
    <property type="project" value="InterPro"/>
</dbReference>
<dbReference type="GO" id="GO:0016020">
    <property type="term" value="C:membrane"/>
    <property type="evidence" value="ECO:0007669"/>
    <property type="project" value="UniProtKB-SubCell"/>
</dbReference>
<feature type="transmembrane region" description="Helical" evidence="6">
    <location>
        <begin position="257"/>
        <end position="284"/>
    </location>
</feature>
<feature type="transmembrane region" description="Helical" evidence="6">
    <location>
        <begin position="119"/>
        <end position="143"/>
    </location>
</feature>
<evidence type="ECO:0000256" key="5">
    <source>
        <dbReference type="ARBA" id="ARBA00023136"/>
    </source>
</evidence>
<evidence type="ECO:0000256" key="1">
    <source>
        <dbReference type="ARBA" id="ARBA00004141"/>
    </source>
</evidence>
<dbReference type="OrthoDB" id="2126698at2759"/>
<dbReference type="GO" id="GO:0042910">
    <property type="term" value="F:xenobiotic transmembrane transporter activity"/>
    <property type="evidence" value="ECO:0007669"/>
    <property type="project" value="InterPro"/>
</dbReference>
<comment type="caution">
    <text evidence="7">The sequence shown here is derived from an EMBL/GenBank/DDBJ whole genome shotgun (WGS) entry which is preliminary data.</text>
</comment>
<dbReference type="CDD" id="cd13132">
    <property type="entry name" value="MATE_eukaryotic"/>
    <property type="match status" value="1"/>
</dbReference>
<dbReference type="AlphaFoldDB" id="A0A8H7ZFK4"/>
<comment type="subcellular location">
    <subcellularLocation>
        <location evidence="1">Membrane</location>
        <topology evidence="1">Multi-pass membrane protein</topology>
    </subcellularLocation>
</comment>
<feature type="transmembrane region" description="Helical" evidence="6">
    <location>
        <begin position="337"/>
        <end position="356"/>
    </location>
</feature>
<dbReference type="InterPro" id="IPR045069">
    <property type="entry name" value="MATE_euk"/>
</dbReference>
<feature type="transmembrane region" description="Helical" evidence="6">
    <location>
        <begin position="41"/>
        <end position="62"/>
    </location>
</feature>
<feature type="transmembrane region" description="Helical" evidence="6">
    <location>
        <begin position="296"/>
        <end position="317"/>
    </location>
</feature>
<feature type="transmembrane region" description="Helical" evidence="6">
    <location>
        <begin position="184"/>
        <end position="204"/>
    </location>
</feature>
<dbReference type="Pfam" id="PF01554">
    <property type="entry name" value="MatE"/>
    <property type="match status" value="2"/>
</dbReference>
<feature type="transmembrane region" description="Helical" evidence="6">
    <location>
        <begin position="409"/>
        <end position="430"/>
    </location>
</feature>
<keyword evidence="5 6" id="KW-0472">Membrane</keyword>
<keyword evidence="3 6" id="KW-0812">Transmembrane</keyword>
<evidence type="ECO:0000256" key="3">
    <source>
        <dbReference type="ARBA" id="ARBA00022692"/>
    </source>
</evidence>
<dbReference type="GO" id="GO:1990961">
    <property type="term" value="P:xenobiotic detoxification by transmembrane export across the plasma membrane"/>
    <property type="evidence" value="ECO:0007669"/>
    <property type="project" value="InterPro"/>
</dbReference>
<dbReference type="Proteomes" id="UP000669133">
    <property type="component" value="Unassembled WGS sequence"/>
</dbReference>
<keyword evidence="4 6" id="KW-1133">Transmembrane helix</keyword>
<evidence type="ECO:0008006" key="9">
    <source>
        <dbReference type="Google" id="ProtNLM"/>
    </source>
</evidence>
<feature type="transmembrane region" description="Helical" evidence="6">
    <location>
        <begin position="436"/>
        <end position="457"/>
    </location>
</feature>
<sequence length="475" mass="51719">MIGEESLLTGAFQTYDSIDSIDENKRLSFFSELKHLLKGSAPLVVTFTLQYFTALISTVSAGKLGSGELAAYSLGISTFNVAGLAVFQDIVTSLDTLCSQAYGSGNLHGVGLYFQKCSLILLAVMVPLGIFWWNSGAALGWFISDSHLVEMSQTFLRWHIIGVPGLIFFESGKRFLQAQHIFHASTYVLGIVAPINFLLNWLLVWHKGTSIGFIGIPIAISITYWCMSLLLLAYVIYIDGEKCWGGLSRSALAGWNVVLKLAIPGVVMVIAEFIAFEIQIFLAAKFGTESIAAQSIASNLAAFLFQIPFAYSVVMSTRVGHYIGLGDTEGAKFDCKVFSTSAPFVGLLNFSIFYFGRFSLAKIFTSDDKVISIAAWLNILAGINQFADAYNVLGAGILRGQGRQKIGSVLNSIAFYVIAIPLGYVLAFYWDLGLSGLWYGLILGVVFLAVGECIAIYTSDWDEIVAVSQKLHGRV</sequence>
<evidence type="ECO:0000256" key="4">
    <source>
        <dbReference type="ARBA" id="ARBA00022989"/>
    </source>
</evidence>
<evidence type="ECO:0000256" key="2">
    <source>
        <dbReference type="ARBA" id="ARBA00010199"/>
    </source>
</evidence>
<dbReference type="InterPro" id="IPR002528">
    <property type="entry name" value="MATE_fam"/>
</dbReference>
<dbReference type="GeneID" id="93651405"/>
<evidence type="ECO:0000313" key="7">
    <source>
        <dbReference type="EMBL" id="KAG5420895.1"/>
    </source>
</evidence>
<reference evidence="7 8" key="1">
    <citation type="submission" date="2020-12" db="EMBL/GenBank/DDBJ databases">
        <title>Effect of drift, selection, and recombination on the evolution of hybrid genomes in Candida yeast pathogens.</title>
        <authorList>
            <person name="Mixao V."/>
            <person name="Ksiezopolska E."/>
            <person name="Saus E."/>
            <person name="Boekhout T."/>
            <person name="Gacser A."/>
            <person name="Gabaldon T."/>
        </authorList>
    </citation>
    <scope>NUCLEOTIDE SEQUENCE [LARGE SCALE GENOMIC DNA]</scope>
    <source>
        <strain evidence="7 8">BP57</strain>
    </source>
</reference>
<protein>
    <recommendedName>
        <fullName evidence="9">MATE efflux family protein</fullName>
    </recommendedName>
</protein>
<keyword evidence="8" id="KW-1185">Reference proteome</keyword>